<dbReference type="AlphaFoldDB" id="U5C3F1"/>
<name>U5C3F1_9BACT</name>
<proteinExistence type="predicted"/>
<gene>
    <name evidence="1" type="ORF">P872_04235</name>
</gene>
<dbReference type="EMBL" id="AWXR01000022">
    <property type="protein sequence ID" value="ERM82732.1"/>
    <property type="molecule type" value="Genomic_DNA"/>
</dbReference>
<protein>
    <submittedName>
        <fullName evidence="1">Uncharacterized protein</fullName>
    </submittedName>
</protein>
<dbReference type="Proteomes" id="UP000016843">
    <property type="component" value="Unassembled WGS sequence"/>
</dbReference>
<comment type="caution">
    <text evidence="1">The sequence shown here is derived from an EMBL/GenBank/DDBJ whole genome shotgun (WGS) entry which is preliminary data.</text>
</comment>
<keyword evidence="2" id="KW-1185">Reference proteome</keyword>
<evidence type="ECO:0000313" key="2">
    <source>
        <dbReference type="Proteomes" id="UP000016843"/>
    </source>
</evidence>
<evidence type="ECO:0000313" key="1">
    <source>
        <dbReference type="EMBL" id="ERM82732.1"/>
    </source>
</evidence>
<accession>U5C3F1</accession>
<dbReference type="eggNOG" id="COG3668">
    <property type="taxonomic scope" value="Bacteria"/>
</dbReference>
<sequence length="54" mass="6431">MALAVRYSLRARHEEMELLEYVVRKFGHNKAKEIYISIEKTLDMISKGPEMYLQ</sequence>
<organism evidence="1 2">
    <name type="scientific">Rhodonellum psychrophilum GCM71 = DSM 17998</name>
    <dbReference type="NCBI Taxonomy" id="1123057"/>
    <lineage>
        <taxon>Bacteria</taxon>
        <taxon>Pseudomonadati</taxon>
        <taxon>Bacteroidota</taxon>
        <taxon>Cytophagia</taxon>
        <taxon>Cytophagales</taxon>
        <taxon>Cytophagaceae</taxon>
        <taxon>Rhodonellum</taxon>
    </lineage>
</organism>
<reference evidence="1 2" key="1">
    <citation type="journal article" date="2013" name="Genome Announc.">
        <title>Draft Genome Sequence of the Psychrophilic and Alkaliphilic Rhodonellum psychrophilum Strain GCM71T.</title>
        <authorList>
            <person name="Hauptmann A.L."/>
            <person name="Glaring M.A."/>
            <person name="Hallin P.F."/>
            <person name="Prieme A."/>
            <person name="Stougaard P."/>
        </authorList>
    </citation>
    <scope>NUCLEOTIDE SEQUENCE [LARGE SCALE GENOMIC DNA]</scope>
    <source>
        <strain evidence="1 2">GCM71</strain>
    </source>
</reference>